<dbReference type="GO" id="GO:0005737">
    <property type="term" value="C:cytoplasm"/>
    <property type="evidence" value="ECO:0007669"/>
    <property type="project" value="TreeGrafter"/>
</dbReference>
<dbReference type="GO" id="GO:0010134">
    <property type="term" value="P:sulfate assimilation via adenylyl sulfate reduction"/>
    <property type="evidence" value="ECO:0007669"/>
    <property type="project" value="TreeGrafter"/>
</dbReference>
<dbReference type="Gene3D" id="3.40.50.300">
    <property type="entry name" value="P-loop containing nucleotide triphosphate hydrolases"/>
    <property type="match status" value="1"/>
</dbReference>
<comment type="function">
    <text evidence="6 7">Catalyzes the synthesis of activated sulfate.</text>
</comment>
<dbReference type="PANTHER" id="PTHR42700:SF1">
    <property type="entry name" value="SULFATE ADENYLYLTRANSFERASE"/>
    <property type="match status" value="1"/>
</dbReference>
<dbReference type="OrthoDB" id="9804504at2"/>
<dbReference type="InterPro" id="IPR027417">
    <property type="entry name" value="P-loop_NTPase"/>
</dbReference>
<evidence type="ECO:0000256" key="4">
    <source>
        <dbReference type="ARBA" id="ARBA00022741"/>
    </source>
</evidence>
<keyword evidence="3 6" id="KW-0808">Transferase</keyword>
<keyword evidence="5 6" id="KW-0067">ATP-binding</keyword>
<dbReference type="EC" id="2.7.1.25" evidence="2 6"/>
<dbReference type="RefSeq" id="WP_145204951.1">
    <property type="nucleotide sequence ID" value="NZ_CP036434.1"/>
</dbReference>
<keyword evidence="6 7" id="KW-0418">Kinase</keyword>
<dbReference type="HAMAP" id="MF_00065">
    <property type="entry name" value="Adenylyl_sulf_kinase"/>
    <property type="match status" value="1"/>
</dbReference>
<dbReference type="GO" id="GO:0019379">
    <property type="term" value="P:sulfate assimilation, phosphoadenylyl sulfate reduction by phosphoadenylyl-sulfate reductase (thioredoxin)"/>
    <property type="evidence" value="ECO:0007669"/>
    <property type="project" value="TreeGrafter"/>
</dbReference>
<dbReference type="AlphaFoldDB" id="A0A518F0H9"/>
<comment type="similarity">
    <text evidence="6 7">Belongs to the APS kinase family.</text>
</comment>
<organism evidence="9 10">
    <name type="scientific">Saltatorellus ferox</name>
    <dbReference type="NCBI Taxonomy" id="2528018"/>
    <lineage>
        <taxon>Bacteria</taxon>
        <taxon>Pseudomonadati</taxon>
        <taxon>Planctomycetota</taxon>
        <taxon>Planctomycetia</taxon>
        <taxon>Planctomycetia incertae sedis</taxon>
        <taxon>Saltatorellus</taxon>
    </lineage>
</organism>
<gene>
    <name evidence="9" type="primary">sat</name>
    <name evidence="6 9" type="synonym">cysC</name>
    <name evidence="9" type="ORF">Poly30_54040</name>
</gene>
<accession>A0A518F0H9</accession>
<name>A0A518F0H9_9BACT</name>
<dbReference type="UniPathway" id="UPA00140">
    <property type="reaction ID" value="UER00205"/>
</dbReference>
<dbReference type="GO" id="GO:0004020">
    <property type="term" value="F:adenylylsulfate kinase activity"/>
    <property type="evidence" value="ECO:0007669"/>
    <property type="project" value="UniProtKB-UniRule"/>
</dbReference>
<evidence type="ECO:0000259" key="8">
    <source>
        <dbReference type="Pfam" id="PF01583"/>
    </source>
</evidence>
<comment type="pathway">
    <text evidence="6 7">Sulfur metabolism; hydrogen sulfide biosynthesis; sulfite from sulfate: step 2/3.</text>
</comment>
<dbReference type="NCBIfam" id="NF003013">
    <property type="entry name" value="PRK03846.1"/>
    <property type="match status" value="1"/>
</dbReference>
<dbReference type="SUPFAM" id="SSF52540">
    <property type="entry name" value="P-loop containing nucleoside triphosphate hydrolases"/>
    <property type="match status" value="1"/>
</dbReference>
<proteinExistence type="inferred from homology"/>
<feature type="binding site" evidence="6">
    <location>
        <begin position="24"/>
        <end position="31"/>
    </location>
    <ligand>
        <name>ATP</name>
        <dbReference type="ChEBI" id="CHEBI:30616"/>
    </ligand>
</feature>
<evidence type="ECO:0000256" key="1">
    <source>
        <dbReference type="ARBA" id="ARBA00001823"/>
    </source>
</evidence>
<dbReference type="InterPro" id="IPR050512">
    <property type="entry name" value="Sulf_AdTrans/APS_kinase"/>
</dbReference>
<evidence type="ECO:0000256" key="7">
    <source>
        <dbReference type="RuleBase" id="RU004347"/>
    </source>
</evidence>
<dbReference type="GO" id="GO:0004781">
    <property type="term" value="F:sulfate adenylyltransferase (ATP) activity"/>
    <property type="evidence" value="ECO:0007669"/>
    <property type="project" value="TreeGrafter"/>
</dbReference>
<dbReference type="NCBIfam" id="NF002059">
    <property type="entry name" value="PRK00889.1"/>
    <property type="match status" value="1"/>
</dbReference>
<feature type="active site" description="Phosphoserine intermediate" evidence="6">
    <location>
        <position position="98"/>
    </location>
</feature>
<comment type="catalytic activity">
    <reaction evidence="1 6 7">
        <text>adenosine 5'-phosphosulfate + ATP = 3'-phosphoadenylyl sulfate + ADP + H(+)</text>
        <dbReference type="Rhea" id="RHEA:24152"/>
        <dbReference type="ChEBI" id="CHEBI:15378"/>
        <dbReference type="ChEBI" id="CHEBI:30616"/>
        <dbReference type="ChEBI" id="CHEBI:58243"/>
        <dbReference type="ChEBI" id="CHEBI:58339"/>
        <dbReference type="ChEBI" id="CHEBI:456216"/>
        <dbReference type="EC" id="2.7.1.25"/>
    </reaction>
</comment>
<evidence type="ECO:0000256" key="6">
    <source>
        <dbReference type="HAMAP-Rule" id="MF_00065"/>
    </source>
</evidence>
<evidence type="ECO:0000313" key="10">
    <source>
        <dbReference type="Proteomes" id="UP000320390"/>
    </source>
</evidence>
<keyword evidence="10" id="KW-1185">Reference proteome</keyword>
<reference evidence="9 10" key="1">
    <citation type="submission" date="2019-02" db="EMBL/GenBank/DDBJ databases">
        <title>Deep-cultivation of Planctomycetes and their phenomic and genomic characterization uncovers novel biology.</title>
        <authorList>
            <person name="Wiegand S."/>
            <person name="Jogler M."/>
            <person name="Boedeker C."/>
            <person name="Pinto D."/>
            <person name="Vollmers J."/>
            <person name="Rivas-Marin E."/>
            <person name="Kohn T."/>
            <person name="Peeters S.H."/>
            <person name="Heuer A."/>
            <person name="Rast P."/>
            <person name="Oberbeckmann S."/>
            <person name="Bunk B."/>
            <person name="Jeske O."/>
            <person name="Meyerdierks A."/>
            <person name="Storesund J.E."/>
            <person name="Kallscheuer N."/>
            <person name="Luecker S."/>
            <person name="Lage O.M."/>
            <person name="Pohl T."/>
            <person name="Merkel B.J."/>
            <person name="Hornburger P."/>
            <person name="Mueller R.-W."/>
            <person name="Bruemmer F."/>
            <person name="Labrenz M."/>
            <person name="Spormann A.M."/>
            <person name="Op den Camp H."/>
            <person name="Overmann J."/>
            <person name="Amann R."/>
            <person name="Jetten M.S.M."/>
            <person name="Mascher T."/>
            <person name="Medema M.H."/>
            <person name="Devos D.P."/>
            <person name="Kaster A.-K."/>
            <person name="Ovreas L."/>
            <person name="Rohde M."/>
            <person name="Galperin M.Y."/>
            <person name="Jogler C."/>
        </authorList>
    </citation>
    <scope>NUCLEOTIDE SEQUENCE [LARGE SCALE GENOMIC DNA]</scope>
    <source>
        <strain evidence="9 10">Poly30</strain>
    </source>
</reference>
<protein>
    <recommendedName>
        <fullName evidence="2 6">Adenylyl-sulfate kinase</fullName>
        <ecNumber evidence="2 6">2.7.1.25</ecNumber>
    </recommendedName>
    <alternativeName>
        <fullName evidence="6">APS kinase</fullName>
    </alternativeName>
    <alternativeName>
        <fullName evidence="6">ATP adenosine-5'-phosphosulfate 3'-phosphotransferase</fullName>
    </alternativeName>
    <alternativeName>
        <fullName evidence="6">Adenosine-5'-phosphosulfate kinase</fullName>
    </alternativeName>
</protein>
<dbReference type="InterPro" id="IPR059117">
    <property type="entry name" value="APS_kinase_dom"/>
</dbReference>
<dbReference type="EMBL" id="CP036434">
    <property type="protein sequence ID" value="QDV09844.1"/>
    <property type="molecule type" value="Genomic_DNA"/>
</dbReference>
<dbReference type="PANTHER" id="PTHR42700">
    <property type="entry name" value="SULFATE ADENYLYLTRANSFERASE"/>
    <property type="match status" value="1"/>
</dbReference>
<dbReference type="Pfam" id="PF01583">
    <property type="entry name" value="APS_kinase"/>
    <property type="match status" value="1"/>
</dbReference>
<dbReference type="NCBIfam" id="TIGR00455">
    <property type="entry name" value="apsK"/>
    <property type="match status" value="1"/>
</dbReference>
<evidence type="ECO:0000313" key="9">
    <source>
        <dbReference type="EMBL" id="QDV09844.1"/>
    </source>
</evidence>
<keyword evidence="6" id="KW-0597">Phosphoprotein</keyword>
<evidence type="ECO:0000256" key="5">
    <source>
        <dbReference type="ARBA" id="ARBA00022840"/>
    </source>
</evidence>
<dbReference type="Proteomes" id="UP000320390">
    <property type="component" value="Chromosome"/>
</dbReference>
<dbReference type="InterPro" id="IPR002891">
    <property type="entry name" value="APS"/>
</dbReference>
<dbReference type="GO" id="GO:0070814">
    <property type="term" value="P:hydrogen sulfide biosynthetic process"/>
    <property type="evidence" value="ECO:0007669"/>
    <property type="project" value="UniProtKB-UniRule"/>
</dbReference>
<sequence>MFPKAKVAGPGGGSAKGCVLWFTGLSGAGKSTLAARLSEMVQAREHFVEVLDGDLVRQHLSQGLGFTKEDRDMNVRRIGFVARLLAHNGCCAITAAISPYRCVRDEVRAMVDPARAEFIEVFVNAPLSVVEERDTKGLYKKARAGLIKNFTGVSDPYEVPKNPEVVVHTGDETVEESAAKVLDFLHRRGLLADQ</sequence>
<evidence type="ECO:0000256" key="3">
    <source>
        <dbReference type="ARBA" id="ARBA00022679"/>
    </source>
</evidence>
<keyword evidence="4 6" id="KW-0547">Nucleotide-binding</keyword>
<dbReference type="CDD" id="cd02027">
    <property type="entry name" value="APSK"/>
    <property type="match status" value="1"/>
</dbReference>
<dbReference type="GO" id="GO:0005524">
    <property type="term" value="F:ATP binding"/>
    <property type="evidence" value="ECO:0007669"/>
    <property type="project" value="UniProtKB-UniRule"/>
</dbReference>
<evidence type="ECO:0000256" key="2">
    <source>
        <dbReference type="ARBA" id="ARBA00012121"/>
    </source>
</evidence>
<feature type="domain" description="APS kinase" evidence="8">
    <location>
        <begin position="16"/>
        <end position="167"/>
    </location>
</feature>